<dbReference type="eggNOG" id="ENOG502SRJU">
    <property type="taxonomic scope" value="Eukaryota"/>
</dbReference>
<dbReference type="SUPFAM" id="SSF69065">
    <property type="entry name" value="RNase III domain-like"/>
    <property type="match status" value="1"/>
</dbReference>
<dbReference type="CDD" id="cd00593">
    <property type="entry name" value="RIBOc"/>
    <property type="match status" value="1"/>
</dbReference>
<evidence type="ECO:0000313" key="3">
    <source>
        <dbReference type="Proteomes" id="UP000030671"/>
    </source>
</evidence>
<feature type="non-terminal residue" evidence="2">
    <location>
        <position position="1"/>
    </location>
</feature>
<dbReference type="PROSITE" id="PS50142">
    <property type="entry name" value="RNASE_3_2"/>
    <property type="match status" value="1"/>
</dbReference>
<sequence>LNLVDYHHQARSIPALQDALLARTRNSIRHLPSNNDLLEYLGDRCVNLVIALFIDNVRLNRNHHMVVRRVLCNNDTFGRLAFYLRLDQHAKLNSQDARELDKWNPQSSHRPPKALADLFESYAGAVYTQYGWKRLEQWLRPLFDPIIKAATKDFWDKDLFHDARGRRMKSGRKPEPSVQSKFLDYLEYKQDFLLDKINQAVEMLPASTQFTFAADGLLEEPHCDDIEIAIQLLDMCICKVFITTWPEYHCATSRASHLTSVRIKHPFSSNFYHSSL</sequence>
<dbReference type="Proteomes" id="UP000030671">
    <property type="component" value="Unassembled WGS sequence"/>
</dbReference>
<dbReference type="RefSeq" id="XP_009550487.1">
    <property type="nucleotide sequence ID" value="XM_009552192.1"/>
</dbReference>
<dbReference type="GO" id="GO:0004525">
    <property type="term" value="F:ribonuclease III activity"/>
    <property type="evidence" value="ECO:0007669"/>
    <property type="project" value="InterPro"/>
</dbReference>
<dbReference type="KEGG" id="hir:HETIRDRAFT_52083"/>
<reference evidence="2 3" key="1">
    <citation type="journal article" date="2012" name="New Phytol.">
        <title>Insight into trade-off between wood decay and parasitism from the genome of a fungal forest pathogen.</title>
        <authorList>
            <person name="Olson A."/>
            <person name="Aerts A."/>
            <person name="Asiegbu F."/>
            <person name="Belbahri L."/>
            <person name="Bouzid O."/>
            <person name="Broberg A."/>
            <person name="Canback B."/>
            <person name="Coutinho P.M."/>
            <person name="Cullen D."/>
            <person name="Dalman K."/>
            <person name="Deflorio G."/>
            <person name="van Diepen L.T."/>
            <person name="Dunand C."/>
            <person name="Duplessis S."/>
            <person name="Durling M."/>
            <person name="Gonthier P."/>
            <person name="Grimwood J."/>
            <person name="Fossdal C.G."/>
            <person name="Hansson D."/>
            <person name="Henrissat B."/>
            <person name="Hietala A."/>
            <person name="Himmelstrand K."/>
            <person name="Hoffmeister D."/>
            <person name="Hogberg N."/>
            <person name="James T.Y."/>
            <person name="Karlsson M."/>
            <person name="Kohler A."/>
            <person name="Kues U."/>
            <person name="Lee Y.H."/>
            <person name="Lin Y.C."/>
            <person name="Lind M."/>
            <person name="Lindquist E."/>
            <person name="Lombard V."/>
            <person name="Lucas S."/>
            <person name="Lunden K."/>
            <person name="Morin E."/>
            <person name="Murat C."/>
            <person name="Park J."/>
            <person name="Raffaello T."/>
            <person name="Rouze P."/>
            <person name="Salamov A."/>
            <person name="Schmutz J."/>
            <person name="Solheim H."/>
            <person name="Stahlberg J."/>
            <person name="Velez H."/>
            <person name="de Vries R.P."/>
            <person name="Wiebenga A."/>
            <person name="Woodward S."/>
            <person name="Yakovlev I."/>
            <person name="Garbelotto M."/>
            <person name="Martin F."/>
            <person name="Grigoriev I.V."/>
            <person name="Stenlid J."/>
        </authorList>
    </citation>
    <scope>NUCLEOTIDE SEQUENCE [LARGE SCALE GENOMIC DNA]</scope>
    <source>
        <strain evidence="2 3">TC 32-1</strain>
    </source>
</reference>
<keyword evidence="3" id="KW-1185">Reference proteome</keyword>
<gene>
    <name evidence="2" type="ORF">HETIRDRAFT_52083</name>
</gene>
<dbReference type="Pfam" id="PF00636">
    <property type="entry name" value="Ribonuclease_3"/>
    <property type="match status" value="1"/>
</dbReference>
<dbReference type="OrthoDB" id="2392202at2759"/>
<evidence type="ECO:0000259" key="1">
    <source>
        <dbReference type="PROSITE" id="PS50142"/>
    </source>
</evidence>
<dbReference type="AlphaFoldDB" id="W4JUP2"/>
<dbReference type="InterPro" id="IPR000999">
    <property type="entry name" value="RNase_III_dom"/>
</dbReference>
<feature type="domain" description="RNase III" evidence="1">
    <location>
        <begin position="1"/>
        <end position="131"/>
    </location>
</feature>
<accession>W4JUP2</accession>
<dbReference type="STRING" id="747525.W4JUP2"/>
<dbReference type="InParanoid" id="W4JUP2"/>
<dbReference type="Gene3D" id="1.10.1520.10">
    <property type="entry name" value="Ribonuclease III domain"/>
    <property type="match status" value="1"/>
</dbReference>
<dbReference type="SMART" id="SM00535">
    <property type="entry name" value="RIBOc"/>
    <property type="match status" value="1"/>
</dbReference>
<protein>
    <submittedName>
        <fullName evidence="2">Ribonuclease III</fullName>
    </submittedName>
</protein>
<evidence type="ECO:0000313" key="2">
    <source>
        <dbReference type="EMBL" id="ETW77267.1"/>
    </source>
</evidence>
<dbReference type="InterPro" id="IPR036389">
    <property type="entry name" value="RNase_III_sf"/>
</dbReference>
<dbReference type="HOGENOM" id="CLU_088123_0_0_1"/>
<dbReference type="GeneID" id="20678203"/>
<name>W4JUP2_HETIT</name>
<organism evidence="2 3">
    <name type="scientific">Heterobasidion irregulare (strain TC 32-1)</name>
    <dbReference type="NCBI Taxonomy" id="747525"/>
    <lineage>
        <taxon>Eukaryota</taxon>
        <taxon>Fungi</taxon>
        <taxon>Dikarya</taxon>
        <taxon>Basidiomycota</taxon>
        <taxon>Agaricomycotina</taxon>
        <taxon>Agaricomycetes</taxon>
        <taxon>Russulales</taxon>
        <taxon>Bondarzewiaceae</taxon>
        <taxon>Heterobasidion</taxon>
        <taxon>Heterobasidion annosum species complex</taxon>
    </lineage>
</organism>
<proteinExistence type="predicted"/>
<dbReference type="GO" id="GO:0006396">
    <property type="term" value="P:RNA processing"/>
    <property type="evidence" value="ECO:0007669"/>
    <property type="project" value="InterPro"/>
</dbReference>
<dbReference type="EMBL" id="KI925463">
    <property type="protein sequence ID" value="ETW77267.1"/>
    <property type="molecule type" value="Genomic_DNA"/>
</dbReference>